<organism evidence="1 2">
    <name type="scientific">Panicum hallii var. hallii</name>
    <dbReference type="NCBI Taxonomy" id="1504633"/>
    <lineage>
        <taxon>Eukaryota</taxon>
        <taxon>Viridiplantae</taxon>
        <taxon>Streptophyta</taxon>
        <taxon>Embryophyta</taxon>
        <taxon>Tracheophyta</taxon>
        <taxon>Spermatophyta</taxon>
        <taxon>Magnoliopsida</taxon>
        <taxon>Liliopsida</taxon>
        <taxon>Poales</taxon>
        <taxon>Poaceae</taxon>
        <taxon>PACMAD clade</taxon>
        <taxon>Panicoideae</taxon>
        <taxon>Panicodae</taxon>
        <taxon>Paniceae</taxon>
        <taxon>Panicinae</taxon>
        <taxon>Panicum</taxon>
        <taxon>Panicum sect. Panicum</taxon>
    </lineage>
</organism>
<accession>A0A2T7DMB0</accession>
<gene>
    <name evidence="1" type="ORF">GQ55_5G354800</name>
</gene>
<name>A0A2T7DMB0_9POAL</name>
<sequence>MKKNLEGLQKDGDKEALEAGAEALKNAALFFHPGDATTPNNGIVLLH</sequence>
<dbReference type="Gramene" id="PUZ56724">
    <property type="protein sequence ID" value="PUZ56724"/>
    <property type="gene ID" value="GQ55_5G354800"/>
</dbReference>
<proteinExistence type="predicted"/>
<protein>
    <submittedName>
        <fullName evidence="1">Uncharacterized protein</fullName>
    </submittedName>
</protein>
<evidence type="ECO:0000313" key="1">
    <source>
        <dbReference type="EMBL" id="PUZ56724.1"/>
    </source>
</evidence>
<reference evidence="1 2" key="1">
    <citation type="submission" date="2018-04" db="EMBL/GenBank/DDBJ databases">
        <title>WGS assembly of Panicum hallii var. hallii HAL2.</title>
        <authorList>
            <person name="Lovell J."/>
            <person name="Jenkins J."/>
            <person name="Lowry D."/>
            <person name="Mamidi S."/>
            <person name="Sreedasyam A."/>
            <person name="Weng X."/>
            <person name="Barry K."/>
            <person name="Bonette J."/>
            <person name="Campitelli B."/>
            <person name="Daum C."/>
            <person name="Gordon S."/>
            <person name="Gould B."/>
            <person name="Lipzen A."/>
            <person name="MacQueen A."/>
            <person name="Palacio-Mejia J."/>
            <person name="Plott C."/>
            <person name="Shakirov E."/>
            <person name="Shu S."/>
            <person name="Yoshinaga Y."/>
            <person name="Zane M."/>
            <person name="Rokhsar D."/>
            <person name="Grimwood J."/>
            <person name="Schmutz J."/>
            <person name="Juenger T."/>
        </authorList>
    </citation>
    <scope>NUCLEOTIDE SEQUENCE [LARGE SCALE GENOMIC DNA]</scope>
    <source>
        <strain evidence="2">cv. HAL2</strain>
    </source>
</reference>
<dbReference type="AlphaFoldDB" id="A0A2T7DMB0"/>
<dbReference type="Proteomes" id="UP000244336">
    <property type="component" value="Chromosome 5"/>
</dbReference>
<evidence type="ECO:0000313" key="2">
    <source>
        <dbReference type="Proteomes" id="UP000244336"/>
    </source>
</evidence>
<dbReference type="EMBL" id="CM009753">
    <property type="protein sequence ID" value="PUZ56724.1"/>
    <property type="molecule type" value="Genomic_DNA"/>
</dbReference>
<keyword evidence="2" id="KW-1185">Reference proteome</keyword>